<name>A0A6N6JDS9_9RHOB</name>
<evidence type="ECO:0000313" key="1">
    <source>
        <dbReference type="EMBL" id="GFE64294.1"/>
    </source>
</evidence>
<comment type="caution">
    <text evidence="1">The sequence shown here is derived from an EMBL/GenBank/DDBJ whole genome shotgun (WGS) entry which is preliminary data.</text>
</comment>
<proteinExistence type="predicted"/>
<reference evidence="1 2" key="1">
    <citation type="submission" date="2019-12" db="EMBL/GenBank/DDBJ databases">
        <title>Litoreibacter badius sp. nov., a novel bacteriochlorophyll a-containing bacterium in the genus Litoreibacter.</title>
        <authorList>
            <person name="Kanamuro M."/>
            <person name="Takabe Y."/>
            <person name="Mori K."/>
            <person name="Takaichi S."/>
            <person name="Hanada S."/>
        </authorList>
    </citation>
    <scope>NUCLEOTIDE SEQUENCE [LARGE SCALE GENOMIC DNA]</scope>
    <source>
        <strain evidence="1 2">K6</strain>
    </source>
</reference>
<dbReference type="AlphaFoldDB" id="A0A6N6JDS9"/>
<protein>
    <submittedName>
        <fullName evidence="1">Uncharacterized protein</fullName>
    </submittedName>
</protein>
<dbReference type="EMBL" id="BLJE01000001">
    <property type="protein sequence ID" value="GFE64294.1"/>
    <property type="molecule type" value="Genomic_DNA"/>
</dbReference>
<keyword evidence="2" id="KW-1185">Reference proteome</keyword>
<sequence length="71" mass="8329">MRHKGHALGNPVLWAERCDILAKKPHRTLAHVQHTKDGFHRRRFARPVWADNYGDLSLIDSYRAVMEDIRP</sequence>
<gene>
    <name evidence="1" type="ORF">KIN_13680</name>
</gene>
<accession>A0A6N6JDS9</accession>
<evidence type="ECO:0000313" key="2">
    <source>
        <dbReference type="Proteomes" id="UP000436822"/>
    </source>
</evidence>
<organism evidence="1 2">
    <name type="scientific">Litoreibacter roseus</name>
    <dbReference type="NCBI Taxonomy" id="2601869"/>
    <lineage>
        <taxon>Bacteria</taxon>
        <taxon>Pseudomonadati</taxon>
        <taxon>Pseudomonadota</taxon>
        <taxon>Alphaproteobacteria</taxon>
        <taxon>Rhodobacterales</taxon>
        <taxon>Roseobacteraceae</taxon>
        <taxon>Litoreibacter</taxon>
    </lineage>
</organism>
<dbReference type="Proteomes" id="UP000436822">
    <property type="component" value="Unassembled WGS sequence"/>
</dbReference>